<accession>A0A7W4NIP9</accession>
<comment type="caution">
    <text evidence="1">The sequence shown here is derived from an EMBL/GenBank/DDBJ whole genome shotgun (WGS) entry which is preliminary data.</text>
</comment>
<name>A0A7W4NIP9_GLUDI</name>
<dbReference type="RefSeq" id="WP_183116762.1">
    <property type="nucleotide sequence ID" value="NZ_JABEQG010000098.1"/>
</dbReference>
<proteinExistence type="predicted"/>
<evidence type="ECO:0000313" key="1">
    <source>
        <dbReference type="EMBL" id="MBB2158472.1"/>
    </source>
</evidence>
<protein>
    <submittedName>
        <fullName evidence="1">Helix-turn-helix domain-containing protein</fullName>
    </submittedName>
</protein>
<reference evidence="1 2" key="1">
    <citation type="submission" date="2020-04" db="EMBL/GenBank/DDBJ databases">
        <title>Description of novel Gluconacetobacter.</title>
        <authorList>
            <person name="Sombolestani A."/>
        </authorList>
    </citation>
    <scope>NUCLEOTIDE SEQUENCE [LARGE SCALE GENOMIC DNA]</scope>
    <source>
        <strain evidence="1 2">LMG 7603</strain>
    </source>
</reference>
<dbReference type="AlphaFoldDB" id="A0A7W4NIP9"/>
<evidence type="ECO:0000313" key="2">
    <source>
        <dbReference type="Proteomes" id="UP000550787"/>
    </source>
</evidence>
<dbReference type="Proteomes" id="UP000550787">
    <property type="component" value="Unassembled WGS sequence"/>
</dbReference>
<organism evidence="1 2">
    <name type="scientific">Gluconacetobacter diazotrophicus</name>
    <name type="common">Acetobacter diazotrophicus</name>
    <dbReference type="NCBI Taxonomy" id="33996"/>
    <lineage>
        <taxon>Bacteria</taxon>
        <taxon>Pseudomonadati</taxon>
        <taxon>Pseudomonadota</taxon>
        <taxon>Alphaproteobacteria</taxon>
        <taxon>Acetobacterales</taxon>
        <taxon>Acetobacteraceae</taxon>
        <taxon>Gluconacetobacter</taxon>
    </lineage>
</organism>
<dbReference type="EMBL" id="JABEQG010000098">
    <property type="protein sequence ID" value="MBB2158472.1"/>
    <property type="molecule type" value="Genomic_DNA"/>
</dbReference>
<sequence>MLITEQEVADMLAVDIQAVRKMRKANVRGNLPPGPPPIFIGCRMIRYRREDVEAWVVARVEAGQSAASTRASRQKPHAAA</sequence>
<gene>
    <name evidence="1" type="ORF">HLH33_19670</name>
</gene>